<dbReference type="STRING" id="1806994.A0A507BYR0"/>
<keyword evidence="7" id="KW-1185">Reference proteome</keyword>
<feature type="domain" description="Apoptosis-antagonizing transcription factor C-terminal" evidence="4">
    <location>
        <begin position="394"/>
        <end position="473"/>
    </location>
</feature>
<feature type="compositionally biased region" description="Polar residues" evidence="3">
    <location>
        <begin position="35"/>
        <end position="44"/>
    </location>
</feature>
<dbReference type="GO" id="GO:0005730">
    <property type="term" value="C:nucleolus"/>
    <property type="evidence" value="ECO:0007669"/>
    <property type="project" value="TreeGrafter"/>
</dbReference>
<evidence type="ECO:0000259" key="4">
    <source>
        <dbReference type="Pfam" id="PF08164"/>
    </source>
</evidence>
<organism evidence="6 7">
    <name type="scientific">Synchytrium microbalum</name>
    <dbReference type="NCBI Taxonomy" id="1806994"/>
    <lineage>
        <taxon>Eukaryota</taxon>
        <taxon>Fungi</taxon>
        <taxon>Fungi incertae sedis</taxon>
        <taxon>Chytridiomycota</taxon>
        <taxon>Chytridiomycota incertae sedis</taxon>
        <taxon>Chytridiomycetes</taxon>
        <taxon>Synchytriales</taxon>
        <taxon>Synchytriaceae</taxon>
        <taxon>Synchytrium</taxon>
    </lineage>
</organism>
<dbReference type="PANTHER" id="PTHR15565">
    <property type="entry name" value="AATF PROTEIN APOPTOSIS ANTAGONIZING TRANSCRIPTION FACTOR"/>
    <property type="match status" value="1"/>
</dbReference>
<feature type="compositionally biased region" description="Acidic residues" evidence="3">
    <location>
        <begin position="95"/>
        <end position="128"/>
    </location>
</feature>
<evidence type="ECO:0000313" key="6">
    <source>
        <dbReference type="EMBL" id="TPX30876.1"/>
    </source>
</evidence>
<feature type="region of interest" description="Disordered" evidence="3">
    <location>
        <begin position="95"/>
        <end position="147"/>
    </location>
</feature>
<reference evidence="6 7" key="1">
    <citation type="journal article" date="2019" name="Sci. Rep.">
        <title>Comparative genomics of chytrid fungi reveal insights into the obligate biotrophic and pathogenic lifestyle of Synchytrium endobioticum.</title>
        <authorList>
            <person name="van de Vossenberg B.T.L.H."/>
            <person name="Warris S."/>
            <person name="Nguyen H.D.T."/>
            <person name="van Gent-Pelzer M.P.E."/>
            <person name="Joly D.L."/>
            <person name="van de Geest H.C."/>
            <person name="Bonants P.J.M."/>
            <person name="Smith D.S."/>
            <person name="Levesque C.A."/>
            <person name="van der Lee T.A.J."/>
        </authorList>
    </citation>
    <scope>NUCLEOTIDE SEQUENCE [LARGE SCALE GENOMIC DNA]</scope>
    <source>
        <strain evidence="6 7">JEL517</strain>
    </source>
</reference>
<dbReference type="InterPro" id="IPR039223">
    <property type="entry name" value="AATF/Bfr2"/>
</dbReference>
<comment type="caution">
    <text evidence="6">The sequence shown here is derived from an EMBL/GenBank/DDBJ whole genome shotgun (WGS) entry which is preliminary data.</text>
</comment>
<feature type="region of interest" description="Disordered" evidence="3">
    <location>
        <begin position="1"/>
        <end position="50"/>
    </location>
</feature>
<accession>A0A507BYR0</accession>
<feature type="domain" description="AATF leucine zipper-containing" evidence="5">
    <location>
        <begin position="189"/>
        <end position="309"/>
    </location>
</feature>
<dbReference type="OrthoDB" id="5783963at2759"/>
<dbReference type="Proteomes" id="UP000319731">
    <property type="component" value="Unassembled WGS sequence"/>
</dbReference>
<evidence type="ECO:0000259" key="5">
    <source>
        <dbReference type="Pfam" id="PF13339"/>
    </source>
</evidence>
<dbReference type="Pfam" id="PF08164">
    <property type="entry name" value="TRAUB"/>
    <property type="match status" value="1"/>
</dbReference>
<gene>
    <name evidence="6" type="ORF">SmJEL517_g05657</name>
</gene>
<comment type="similarity">
    <text evidence="1">Belongs to the AATF family.</text>
</comment>
<dbReference type="GO" id="GO:0000462">
    <property type="term" value="P:maturation of SSU-rRNA from tricistronic rRNA transcript (SSU-rRNA, 5.8S rRNA, LSU-rRNA)"/>
    <property type="evidence" value="ECO:0007669"/>
    <property type="project" value="TreeGrafter"/>
</dbReference>
<name>A0A507BYR0_9FUNG</name>
<dbReference type="PANTHER" id="PTHR15565:SF0">
    <property type="entry name" value="PROTEIN AATF"/>
    <property type="match status" value="1"/>
</dbReference>
<dbReference type="Pfam" id="PF13339">
    <property type="entry name" value="AATF-Che1"/>
    <property type="match status" value="1"/>
</dbReference>
<evidence type="ECO:0000256" key="1">
    <source>
        <dbReference type="ARBA" id="ARBA00008966"/>
    </source>
</evidence>
<sequence length="507" mass="56118">MAKRSKNKTLGEELADLANPAPFEYDPESVAPDSLQPNSLLSQLHENEDWGREHYVKVGRGALRTRVQGVHISDMPAYAGKRTDRASLMIHQDDDVEEASDDGDTGDDTDASSDDDSNHDETQSDDSDGVNGHDEMLVDEENNDSDQEAIKKVKKRAMASNAKIRTAIKSLEKDEKELVASLSQAAQQDVEKGQHVRNQRAMWDALLDTRIRLQRGIALVNLLPCSTDMPDFVNHPDLKSAQERTCDSLVELLGSLVALRRDLLADIDNVVLPDTTDATDIDSLHQTITGLDASFQQYRDATLDKWSSKISSAQLATTSGKAFKAINASASAQIKAVLADRDRVLKRTRLRRSGGDVLGKRKRNVNVAGDEKSDAADAQDELYDVEIFDDGDFYQQQLRELVETHDPLAASSKWADFKQLQLLQRRKKKVDTRASKGRKIRTHVHDKLVGFMPPEPRGSWTVEKTRELFKGLFGVNNNSASIEDTVSTSIDGGAVNMVTSDGLRLLA</sequence>
<feature type="compositionally biased region" description="Acidic residues" evidence="3">
    <location>
        <begin position="137"/>
        <end position="147"/>
    </location>
</feature>
<evidence type="ECO:0000256" key="3">
    <source>
        <dbReference type="SAM" id="MobiDB-lite"/>
    </source>
</evidence>
<dbReference type="InterPro" id="IPR012617">
    <property type="entry name" value="AATF_C"/>
</dbReference>
<evidence type="ECO:0000256" key="2">
    <source>
        <dbReference type="ARBA" id="ARBA00013850"/>
    </source>
</evidence>
<dbReference type="EMBL" id="QEAO01000054">
    <property type="protein sequence ID" value="TPX30876.1"/>
    <property type="molecule type" value="Genomic_DNA"/>
</dbReference>
<dbReference type="RefSeq" id="XP_031022436.1">
    <property type="nucleotide sequence ID" value="XM_031171583.1"/>
</dbReference>
<protein>
    <recommendedName>
        <fullName evidence="2">Protein BFR2</fullName>
    </recommendedName>
</protein>
<dbReference type="InterPro" id="IPR025160">
    <property type="entry name" value="AATF"/>
</dbReference>
<evidence type="ECO:0000313" key="7">
    <source>
        <dbReference type="Proteomes" id="UP000319731"/>
    </source>
</evidence>
<dbReference type="AlphaFoldDB" id="A0A507BYR0"/>
<dbReference type="GeneID" id="42006880"/>
<proteinExistence type="inferred from homology"/>